<comment type="caution">
    <text evidence="1">The sequence shown here is derived from an EMBL/GenBank/DDBJ whole genome shotgun (WGS) entry which is preliminary data.</text>
</comment>
<keyword evidence="2" id="KW-1185">Reference proteome</keyword>
<sequence>MDRWYAAFRLLSPHPALQQPAYHEAHRGADGRQHGGLQHVVAAQLREHAQQRAARGADAQLMVSLNHRLPPAFLPRLPPLPAHPVPAPRTWPRSPPWAAALPVHQLLFGDRPPLVYPWQAAHVIDAAPVGAYQFPTFPENPPWIPLLKLPIILHIKFSILCLLPESAGQLAFVTPFRTGTVPFPEANIGCEKPRGKTVAGIGRR</sequence>
<name>A0ABV7JN55_9SPHI</name>
<accession>A0ABV7JN55</accession>
<dbReference type="Proteomes" id="UP001595526">
    <property type="component" value="Unassembled WGS sequence"/>
</dbReference>
<organism evidence="1 2">
    <name type="scientific">Parapedobacter deserti</name>
    <dbReference type="NCBI Taxonomy" id="1912957"/>
    <lineage>
        <taxon>Bacteria</taxon>
        <taxon>Pseudomonadati</taxon>
        <taxon>Bacteroidota</taxon>
        <taxon>Sphingobacteriia</taxon>
        <taxon>Sphingobacteriales</taxon>
        <taxon>Sphingobacteriaceae</taxon>
        <taxon>Parapedobacter</taxon>
    </lineage>
</organism>
<gene>
    <name evidence="1" type="ORF">ACFOET_11720</name>
</gene>
<evidence type="ECO:0000313" key="1">
    <source>
        <dbReference type="EMBL" id="MFC3198281.1"/>
    </source>
</evidence>
<evidence type="ECO:0000313" key="2">
    <source>
        <dbReference type="Proteomes" id="UP001595526"/>
    </source>
</evidence>
<protein>
    <submittedName>
        <fullName evidence="1">Uncharacterized protein</fullName>
    </submittedName>
</protein>
<proteinExistence type="predicted"/>
<dbReference type="EMBL" id="JBHRTA010000036">
    <property type="protein sequence ID" value="MFC3198281.1"/>
    <property type="molecule type" value="Genomic_DNA"/>
</dbReference>
<reference evidence="2" key="1">
    <citation type="journal article" date="2019" name="Int. J. Syst. Evol. Microbiol.">
        <title>The Global Catalogue of Microorganisms (GCM) 10K type strain sequencing project: providing services to taxonomists for standard genome sequencing and annotation.</title>
        <authorList>
            <consortium name="The Broad Institute Genomics Platform"/>
            <consortium name="The Broad Institute Genome Sequencing Center for Infectious Disease"/>
            <person name="Wu L."/>
            <person name="Ma J."/>
        </authorList>
    </citation>
    <scope>NUCLEOTIDE SEQUENCE [LARGE SCALE GENOMIC DNA]</scope>
    <source>
        <strain evidence="2">KCTC 52416</strain>
    </source>
</reference>
<dbReference type="RefSeq" id="WP_379022788.1">
    <property type="nucleotide sequence ID" value="NZ_JBHRTA010000036.1"/>
</dbReference>